<dbReference type="Proteomes" id="UP000242869">
    <property type="component" value="Unassembled WGS sequence"/>
</dbReference>
<sequence>MQQFVLGLLFAAAFMVNGVVHAHGLWFAQRSGELALVYGEGGDDLDMVKRLSLVNSLTGYDSAGKTVRTGVKADGRLALVNVQARPVVVAAVLDNGIWTKSADGRWHKKRRDEVPDAISSSHNLKYAVHLLEPLDQKPPILPEHALQIVPVTRVPANMGQSLRVQVLYRGKPAVGVEIIPDLVNDPDGKPFFTGQDGMSTIPVRNQGLNVIAAKLIEPSADTAATGHVEHLATLSFRLAHAPE</sequence>
<gene>
    <name evidence="1" type="ORF">SAMN05660284_02423</name>
</gene>
<dbReference type="RefSeq" id="WP_091196891.1">
    <property type="nucleotide sequence ID" value="NZ_FOVE01000020.1"/>
</dbReference>
<keyword evidence="2" id="KW-1185">Reference proteome</keyword>
<proteinExistence type="predicted"/>
<evidence type="ECO:0000313" key="1">
    <source>
        <dbReference type="EMBL" id="SFN87467.1"/>
    </source>
</evidence>
<protein>
    <submittedName>
        <fullName evidence="1">Uncharacterized conserved protein, contains GH25 family domain</fullName>
    </submittedName>
</protein>
<accession>A0A1I5CKP0</accession>
<dbReference type="AlphaFoldDB" id="A0A1I5CKP0"/>
<dbReference type="Pfam" id="PF10670">
    <property type="entry name" value="DUF4198"/>
    <property type="match status" value="1"/>
</dbReference>
<dbReference type="InterPro" id="IPR019613">
    <property type="entry name" value="DUF4198"/>
</dbReference>
<evidence type="ECO:0000313" key="2">
    <source>
        <dbReference type="Proteomes" id="UP000242869"/>
    </source>
</evidence>
<dbReference type="STRING" id="83765.SAMN05660284_02423"/>
<dbReference type="OrthoDB" id="5368503at2"/>
<dbReference type="EMBL" id="FOVE01000020">
    <property type="protein sequence ID" value="SFN87467.1"/>
    <property type="molecule type" value="Genomic_DNA"/>
</dbReference>
<name>A0A1I5CKP0_9NEIS</name>
<reference evidence="2" key="1">
    <citation type="submission" date="2016-10" db="EMBL/GenBank/DDBJ databases">
        <authorList>
            <person name="Varghese N."/>
            <person name="Submissions S."/>
        </authorList>
    </citation>
    <scope>NUCLEOTIDE SEQUENCE [LARGE SCALE GENOMIC DNA]</scope>
    <source>
        <strain evidence="2">DSM 6150</strain>
    </source>
</reference>
<organism evidence="1 2">
    <name type="scientific">Formivibrio citricus</name>
    <dbReference type="NCBI Taxonomy" id="83765"/>
    <lineage>
        <taxon>Bacteria</taxon>
        <taxon>Pseudomonadati</taxon>
        <taxon>Pseudomonadota</taxon>
        <taxon>Betaproteobacteria</taxon>
        <taxon>Neisseriales</taxon>
        <taxon>Chitinibacteraceae</taxon>
        <taxon>Formivibrio</taxon>
    </lineage>
</organism>